<keyword evidence="3" id="KW-1185">Reference proteome</keyword>
<dbReference type="Proteomes" id="UP001652504">
    <property type="component" value="Unassembled WGS sequence"/>
</dbReference>
<proteinExistence type="predicted"/>
<evidence type="ECO:0000313" key="2">
    <source>
        <dbReference type="EMBL" id="MCV2884325.1"/>
    </source>
</evidence>
<evidence type="ECO:0000256" key="1">
    <source>
        <dbReference type="SAM" id="SignalP"/>
    </source>
</evidence>
<accession>A0ABT3A6L3</accession>
<comment type="caution">
    <text evidence="2">The sequence shown here is derived from an EMBL/GenBank/DDBJ whole genome shotgun (WGS) entry which is preliminary data.</text>
</comment>
<organism evidence="2 3">
    <name type="scientific">Fluctibacter corallii</name>
    <dbReference type="NCBI Taxonomy" id="2984329"/>
    <lineage>
        <taxon>Bacteria</taxon>
        <taxon>Pseudomonadati</taxon>
        <taxon>Pseudomonadota</taxon>
        <taxon>Gammaproteobacteria</taxon>
        <taxon>Alteromonadales</taxon>
        <taxon>Alteromonadaceae</taxon>
        <taxon>Fluctibacter</taxon>
    </lineage>
</organism>
<dbReference type="RefSeq" id="WP_263711552.1">
    <property type="nucleotide sequence ID" value="NZ_JAOWKX010000003.1"/>
</dbReference>
<gene>
    <name evidence="2" type="ORF">OE749_06425</name>
</gene>
<dbReference type="EMBL" id="JAOWKX010000003">
    <property type="protein sequence ID" value="MCV2884325.1"/>
    <property type="molecule type" value="Genomic_DNA"/>
</dbReference>
<reference evidence="2 3" key="1">
    <citation type="submission" date="2022-10" db="EMBL/GenBank/DDBJ databases">
        <title>Aestuariibacter sp. AA17 isolated from Montipora capitata coral fragment.</title>
        <authorList>
            <person name="Emsley S.A."/>
            <person name="Pfannmuller K.M."/>
            <person name="Loughran R.M."/>
            <person name="Shlafstein M."/>
            <person name="Papke E."/>
            <person name="Saw J.H."/>
            <person name="Ushijima B."/>
            <person name="Videau P."/>
        </authorList>
    </citation>
    <scope>NUCLEOTIDE SEQUENCE [LARGE SCALE GENOMIC DNA]</scope>
    <source>
        <strain evidence="2 3">AA17</strain>
    </source>
</reference>
<name>A0ABT3A6L3_9ALTE</name>
<feature type="signal peptide" evidence="1">
    <location>
        <begin position="1"/>
        <end position="18"/>
    </location>
</feature>
<keyword evidence="1" id="KW-0732">Signal</keyword>
<evidence type="ECO:0000313" key="3">
    <source>
        <dbReference type="Proteomes" id="UP001652504"/>
    </source>
</evidence>
<feature type="chain" id="PRO_5045996338" evidence="1">
    <location>
        <begin position="19"/>
        <end position="109"/>
    </location>
</feature>
<protein>
    <submittedName>
        <fullName evidence="2">Uncharacterized protein</fullName>
    </submittedName>
</protein>
<sequence length="109" mass="11723">MRTVFFILLAMNASVANASSVESLSVKNGIVTFVQTLPSVKQVQARASCSQGEKPLHWSFPLNSIKGKGMFSALMFASTHQLPISIVGAQSCNEYSDIESVAELTVLND</sequence>